<dbReference type="RefSeq" id="WP_096798035.1">
    <property type="nucleotide sequence ID" value="NZ_CP023564.1"/>
</dbReference>
<name>A0A291GTX3_9MICO</name>
<dbReference type="OrthoDB" id="4793414at2"/>
<keyword evidence="3" id="KW-1185">Reference proteome</keyword>
<proteinExistence type="predicted"/>
<evidence type="ECO:0000256" key="1">
    <source>
        <dbReference type="SAM" id="MobiDB-lite"/>
    </source>
</evidence>
<reference evidence="2 3" key="1">
    <citation type="journal article" date="2014" name="Int. J. Syst. Evol. Microbiol.">
        <title>Brachybacterium ginsengisoli sp. nov., isolated from soil of a ginseng field.</title>
        <authorList>
            <person name="Hoang V.A."/>
            <person name="Kim Y.J."/>
            <person name="Nguyen N.L."/>
            <person name="Yang D.C."/>
        </authorList>
    </citation>
    <scope>NUCLEOTIDE SEQUENCE [LARGE SCALE GENOMIC DNA]</scope>
    <source>
        <strain evidence="2 3">DCY80</strain>
    </source>
</reference>
<feature type="region of interest" description="Disordered" evidence="1">
    <location>
        <begin position="1"/>
        <end position="37"/>
    </location>
</feature>
<evidence type="ECO:0000313" key="2">
    <source>
        <dbReference type="EMBL" id="ATG53556.1"/>
    </source>
</evidence>
<sequence>MSAHPADRPDGSETPGEVPDLPAGIGGTDPDLPPQHTSEDLAAAAALLTEAQGREPLLTLTDEQIAALDGYARAQFVAAPWLDEHPEQRRLASGIALRAMVASGQVHQRTEPGTGAPTWRAAPEITGCLVLRRTAPLFTTAERTVQTEQGPQVHRLHWYVHEAGVLEEEVSAAGLHRFTVLPAEAAASRLTAVLDPDRVARAGGAPLHVSVSALAGHPLAERLARTRALTVLTVVHTAEGSVQQLHAYALPDAVLTMEALDPGTEDPELEFREVDQADLQALASVLVGRAG</sequence>
<dbReference type="KEGG" id="bgg:CFK41_01255"/>
<gene>
    <name evidence="2" type="ORF">CFK41_01255</name>
</gene>
<dbReference type="Proteomes" id="UP000217889">
    <property type="component" value="Chromosome"/>
</dbReference>
<dbReference type="EMBL" id="CP023564">
    <property type="protein sequence ID" value="ATG53556.1"/>
    <property type="molecule type" value="Genomic_DNA"/>
</dbReference>
<protein>
    <submittedName>
        <fullName evidence="2">Uncharacterized protein</fullName>
    </submittedName>
</protein>
<feature type="compositionally biased region" description="Basic and acidic residues" evidence="1">
    <location>
        <begin position="1"/>
        <end position="11"/>
    </location>
</feature>
<accession>A0A291GTX3</accession>
<dbReference type="AlphaFoldDB" id="A0A291GTX3"/>
<organism evidence="2 3">
    <name type="scientific">Brachybacterium ginsengisoli</name>
    <dbReference type="NCBI Taxonomy" id="1331682"/>
    <lineage>
        <taxon>Bacteria</taxon>
        <taxon>Bacillati</taxon>
        <taxon>Actinomycetota</taxon>
        <taxon>Actinomycetes</taxon>
        <taxon>Micrococcales</taxon>
        <taxon>Dermabacteraceae</taxon>
        <taxon>Brachybacterium</taxon>
    </lineage>
</organism>
<evidence type="ECO:0000313" key="3">
    <source>
        <dbReference type="Proteomes" id="UP000217889"/>
    </source>
</evidence>